<dbReference type="HOGENOM" id="CLU_141458_0_0_9"/>
<reference key="2">
    <citation type="submission" date="2011-04" db="EMBL/GenBank/DDBJ databases">
        <title>Whole genome sequence of Melissococcus plutonius ATCC 35311.</title>
        <authorList>
            <person name="Okumura K."/>
            <person name="Arai R."/>
            <person name="Osaki M."/>
            <person name="Okura M."/>
            <person name="Kirikae T."/>
            <person name="Takamatsu D."/>
            <person name="Akiyama T."/>
        </authorList>
    </citation>
    <scope>NUCLEOTIDE SEQUENCE</scope>
    <source>
        <strain>ATCC 35311</strain>
    </source>
</reference>
<sequence length="123" mass="14351">MENFEIDESIQIELNQLLSLIEEHDIIQRYKMLEKKVQANKKLAELTGKIKTAQKEAVQFAHYDKPNAEQEAICQADRLTKEFNEQPLVIAYRQALSEANELLQYITEMIQSQINEEIEKEGL</sequence>
<reference evidence="1 2" key="1">
    <citation type="journal article" date="2011" name="J. Bacteriol.">
        <title>Complete genome sequence of Melissococcus plutonius ATCC 35311.</title>
        <authorList>
            <person name="Okumura K."/>
            <person name="Arai R."/>
            <person name="Okura M."/>
            <person name="Kirikae T."/>
            <person name="Takamatsu D."/>
            <person name="Osaki M."/>
            <person name="Miyoshi-Akiyama T."/>
        </authorList>
    </citation>
    <scope>NUCLEOTIDE SEQUENCE [LARGE SCALE GENOMIC DNA]</scope>
    <source>
        <strain evidence="2">ATCC 35311 / CIP 104052 / LMG 20360 / NCIMB 702443</strain>
    </source>
</reference>
<keyword evidence="2" id="KW-1185">Reference proteome</keyword>
<dbReference type="RefSeq" id="WP_013773219.1">
    <property type="nucleotide sequence ID" value="NC_015516.1"/>
</dbReference>
<organism evidence="1 2">
    <name type="scientific">Melissococcus plutonius (strain ATCC 35311 / DSM 29964 / CIP 104052 / LMG 20360 / NCIMB 702443)</name>
    <dbReference type="NCBI Taxonomy" id="940190"/>
    <lineage>
        <taxon>Bacteria</taxon>
        <taxon>Bacillati</taxon>
        <taxon>Bacillota</taxon>
        <taxon>Bacilli</taxon>
        <taxon>Lactobacillales</taxon>
        <taxon>Enterococcaceae</taxon>
        <taxon>Melissococcus</taxon>
    </lineage>
</organism>
<evidence type="ECO:0000313" key="2">
    <source>
        <dbReference type="Proteomes" id="UP000008456"/>
    </source>
</evidence>
<dbReference type="Gene3D" id="1.20.1500.10">
    <property type="entry name" value="YheA/YmcA-like"/>
    <property type="match status" value="1"/>
</dbReference>
<dbReference type="InterPro" id="IPR010368">
    <property type="entry name" value="Com_YlbF"/>
</dbReference>
<dbReference type="EMBL" id="AP012200">
    <property type="protein sequence ID" value="BAK20781.1"/>
    <property type="molecule type" value="Genomic_DNA"/>
</dbReference>
<gene>
    <name evidence="1" type="ordered locus">MPTP_0295</name>
</gene>
<dbReference type="InterPro" id="IPR023378">
    <property type="entry name" value="YheA/YmcA-like_dom_sf"/>
</dbReference>
<protein>
    <submittedName>
        <fullName evidence="1">YMCA protein</fullName>
    </submittedName>
</protein>
<dbReference type="Proteomes" id="UP000008456">
    <property type="component" value="Chromosome"/>
</dbReference>
<dbReference type="Pfam" id="PF06133">
    <property type="entry name" value="Com_YlbF"/>
    <property type="match status" value="1"/>
</dbReference>
<proteinExistence type="predicted"/>
<dbReference type="OrthoDB" id="2167788at2"/>
<dbReference type="PANTHER" id="PTHR38448">
    <property type="entry name" value="REGULATORY PROTEIN YLBF-RELATED"/>
    <property type="match status" value="1"/>
</dbReference>
<evidence type="ECO:0000313" key="1">
    <source>
        <dbReference type="EMBL" id="BAK20781.1"/>
    </source>
</evidence>
<accession>F3Y8F3</accession>
<dbReference type="PIRSF" id="PIRSF021287">
    <property type="entry name" value="Biofilm_formation_YmcA"/>
    <property type="match status" value="1"/>
</dbReference>
<dbReference type="InterPro" id="IPR052767">
    <property type="entry name" value="Bact_com_dev_regulator"/>
</dbReference>
<dbReference type="STRING" id="940190.MPTP_0295"/>
<dbReference type="InterPro" id="IPR016783">
    <property type="entry name" value="Biofilm_formation_YmcA"/>
</dbReference>
<dbReference type="SUPFAM" id="SSF158622">
    <property type="entry name" value="YheA/YmcA-like"/>
    <property type="match status" value="1"/>
</dbReference>
<dbReference type="KEGG" id="mps:MPTP_0295"/>
<dbReference type="AlphaFoldDB" id="F3Y8F3"/>
<name>F3Y8F3_MELPT</name>
<dbReference type="PANTHER" id="PTHR38448:SF1">
    <property type="entry name" value="YLBF FAMILY REGULATOR"/>
    <property type="match status" value="1"/>
</dbReference>